<evidence type="ECO:0008006" key="4">
    <source>
        <dbReference type="Google" id="ProtNLM"/>
    </source>
</evidence>
<dbReference type="Gene3D" id="3.30.160.20">
    <property type="match status" value="1"/>
</dbReference>
<keyword evidence="3" id="KW-1185">Reference proteome</keyword>
<proteinExistence type="predicted"/>
<comment type="caution">
    <text evidence="2">The sequence shown here is derived from an EMBL/GenBank/DDBJ whole genome shotgun (WGS) entry which is preliminary data.</text>
</comment>
<protein>
    <recommendedName>
        <fullName evidence="4">DRBM domain-containing protein</fullName>
    </recommendedName>
</protein>
<dbReference type="Proteomes" id="UP000294003">
    <property type="component" value="Unassembled WGS sequence"/>
</dbReference>
<feature type="region of interest" description="Disordered" evidence="1">
    <location>
        <begin position="119"/>
        <end position="138"/>
    </location>
</feature>
<dbReference type="EMBL" id="QJNS01000464">
    <property type="protein sequence ID" value="RYO77410.1"/>
    <property type="molecule type" value="Genomic_DNA"/>
</dbReference>
<feature type="region of interest" description="Disordered" evidence="1">
    <location>
        <begin position="170"/>
        <end position="253"/>
    </location>
</feature>
<name>A0ABY0GU44_9PEZI</name>
<sequence>MAVDGFSNGGPAQPPTPFYSSLQKWILQQQEYEARHSQPAPLTNAQRRLLSELELTLTPAPTEPEVGDVNWIGILLEYRAANRMYLGAVEFSEEAAAPAPGHPSPPVRWRCQVRIEERAAAPFPSPPPEPPSFARKKDAKQFAARCAVEWLRANGHMPADGVRFPKRVMAAAVPPPPPQQQQQAKKRRVSPGTGSFNGSSPGLNNDSGASASSKRSPRSSLSTTTTTTTTTTTEDGPSSSPSPSSPFDADERPATHEVNELCRNLGLQPPRYVVTADPQNQGFWNGHAEFDPHGPLPAQLPAAAGRVEGAYGKKLARQQIAEGVLPHLRRVWDARQAEIRAFMSGPRLSK</sequence>
<organism evidence="2 3">
    <name type="scientific">Monosporascus cannonballus</name>
    <dbReference type="NCBI Taxonomy" id="155416"/>
    <lineage>
        <taxon>Eukaryota</taxon>
        <taxon>Fungi</taxon>
        <taxon>Dikarya</taxon>
        <taxon>Ascomycota</taxon>
        <taxon>Pezizomycotina</taxon>
        <taxon>Sordariomycetes</taxon>
        <taxon>Xylariomycetidae</taxon>
        <taxon>Xylariales</taxon>
        <taxon>Xylariales incertae sedis</taxon>
        <taxon>Monosporascus</taxon>
    </lineage>
</organism>
<feature type="compositionally biased region" description="Polar residues" evidence="1">
    <location>
        <begin position="192"/>
        <end position="206"/>
    </location>
</feature>
<evidence type="ECO:0000313" key="3">
    <source>
        <dbReference type="Proteomes" id="UP000294003"/>
    </source>
</evidence>
<evidence type="ECO:0000256" key="1">
    <source>
        <dbReference type="SAM" id="MobiDB-lite"/>
    </source>
</evidence>
<accession>A0ABY0GU44</accession>
<reference evidence="2 3" key="1">
    <citation type="submission" date="2018-06" db="EMBL/GenBank/DDBJ databases">
        <title>Complete Genomes of Monosporascus.</title>
        <authorList>
            <person name="Robinson A.J."/>
            <person name="Natvig D.O."/>
        </authorList>
    </citation>
    <scope>NUCLEOTIDE SEQUENCE [LARGE SCALE GENOMIC DNA]</scope>
    <source>
        <strain evidence="2 3">CBS 609.92</strain>
    </source>
</reference>
<gene>
    <name evidence="2" type="ORF">DL762_009281</name>
</gene>
<feature type="compositionally biased region" description="Low complexity" evidence="1">
    <location>
        <begin position="207"/>
        <end position="246"/>
    </location>
</feature>
<evidence type="ECO:0000313" key="2">
    <source>
        <dbReference type="EMBL" id="RYO77410.1"/>
    </source>
</evidence>